<sequence length="156" mass="18772">MFKNGMFKWMPYKEQNMCERKLNRVMRRLEIEKFNFNWDRSSCFIEFCYKEKSYRVEHSVQRAKDKGIILRNGLDCLFELIQSLENLCDIINRGTYKLETWIFGMKQSSPAKEVTEYEEEFHIRYKSLGPQKLAEYNNEELIPVAPESPLGDFDRN</sequence>
<evidence type="ECO:0000313" key="1">
    <source>
        <dbReference type="EMBL" id="TCP29631.1"/>
    </source>
</evidence>
<comment type="caution">
    <text evidence="1">The sequence shown here is derived from an EMBL/GenBank/DDBJ whole genome shotgun (WGS) entry which is preliminary data.</text>
</comment>
<accession>A0A4R2P6L4</accession>
<dbReference type="EMBL" id="SLXK01000009">
    <property type="protein sequence ID" value="TCP29631.1"/>
    <property type="molecule type" value="Genomic_DNA"/>
</dbReference>
<protein>
    <submittedName>
        <fullName evidence="1">Uncharacterized protein</fullName>
    </submittedName>
</protein>
<reference evidence="1 2" key="1">
    <citation type="submission" date="2019-03" db="EMBL/GenBank/DDBJ databases">
        <title>Genomic Encyclopedia of Type Strains, Phase IV (KMG-IV): sequencing the most valuable type-strain genomes for metagenomic binning, comparative biology and taxonomic classification.</title>
        <authorList>
            <person name="Goeker M."/>
        </authorList>
    </citation>
    <scope>NUCLEOTIDE SEQUENCE [LARGE SCALE GENOMIC DNA]</scope>
    <source>
        <strain evidence="1 2">DSM 19377</strain>
    </source>
</reference>
<evidence type="ECO:0000313" key="2">
    <source>
        <dbReference type="Proteomes" id="UP000295416"/>
    </source>
</evidence>
<dbReference type="Proteomes" id="UP000295416">
    <property type="component" value="Unassembled WGS sequence"/>
</dbReference>
<name>A0A4R2P6L4_9BACL</name>
<gene>
    <name evidence="1" type="ORF">EV207_10985</name>
</gene>
<dbReference type="AlphaFoldDB" id="A0A4R2P6L4"/>
<organism evidence="1 2">
    <name type="scientific">Scopulibacillus darangshiensis</name>
    <dbReference type="NCBI Taxonomy" id="442528"/>
    <lineage>
        <taxon>Bacteria</taxon>
        <taxon>Bacillati</taxon>
        <taxon>Bacillota</taxon>
        <taxon>Bacilli</taxon>
        <taxon>Bacillales</taxon>
        <taxon>Sporolactobacillaceae</taxon>
        <taxon>Scopulibacillus</taxon>
    </lineage>
</organism>
<dbReference type="OrthoDB" id="2703450at2"/>
<proteinExistence type="predicted"/>
<keyword evidence="2" id="KW-1185">Reference proteome</keyword>
<dbReference type="RefSeq" id="WP_132745658.1">
    <property type="nucleotide sequence ID" value="NZ_SLXK01000009.1"/>
</dbReference>